<dbReference type="Proteomes" id="UP000317036">
    <property type="component" value="Unassembled WGS sequence"/>
</dbReference>
<keyword evidence="3" id="KW-1185">Reference proteome</keyword>
<protein>
    <submittedName>
        <fullName evidence="2">Uncharacterized protein</fullName>
    </submittedName>
</protein>
<organism evidence="2 3">
    <name type="scientific">Paenibacillus cremeus</name>
    <dbReference type="NCBI Taxonomy" id="2163881"/>
    <lineage>
        <taxon>Bacteria</taxon>
        <taxon>Bacillati</taxon>
        <taxon>Bacillota</taxon>
        <taxon>Bacilli</taxon>
        <taxon>Bacillales</taxon>
        <taxon>Paenibacillaceae</taxon>
        <taxon>Paenibacillus</taxon>
    </lineage>
</organism>
<accession>A0A559KHL2</accession>
<proteinExistence type="predicted"/>
<dbReference type="OrthoDB" id="2597874at2"/>
<keyword evidence="1" id="KW-0812">Transmembrane</keyword>
<evidence type="ECO:0000256" key="1">
    <source>
        <dbReference type="SAM" id="Phobius"/>
    </source>
</evidence>
<feature type="transmembrane region" description="Helical" evidence="1">
    <location>
        <begin position="7"/>
        <end position="26"/>
    </location>
</feature>
<evidence type="ECO:0000313" key="3">
    <source>
        <dbReference type="Proteomes" id="UP000317036"/>
    </source>
</evidence>
<dbReference type="EMBL" id="VNJI01000002">
    <property type="protein sequence ID" value="TVY11609.1"/>
    <property type="molecule type" value="Genomic_DNA"/>
</dbReference>
<dbReference type="RefSeq" id="WP_144842873.1">
    <property type="nucleotide sequence ID" value="NZ_VNJI01000002.1"/>
</dbReference>
<reference evidence="2 3" key="1">
    <citation type="submission" date="2019-07" db="EMBL/GenBank/DDBJ databases">
        <authorList>
            <person name="Kim J."/>
        </authorList>
    </citation>
    <scope>NUCLEOTIDE SEQUENCE [LARGE SCALE GENOMIC DNA]</scope>
    <source>
        <strain evidence="2 3">JC52</strain>
    </source>
</reference>
<keyword evidence="1" id="KW-0472">Membrane</keyword>
<comment type="caution">
    <text evidence="2">The sequence shown here is derived from an EMBL/GenBank/DDBJ whole genome shotgun (WGS) entry which is preliminary data.</text>
</comment>
<name>A0A559KHL2_9BACL</name>
<gene>
    <name evidence="2" type="ORF">FPZ49_02595</name>
</gene>
<sequence length="173" mass="19680">MKWFSRVLIMTVISGAVAVSLSYLSVLDETAGVFRTVKAQPVSEGNIVDVVSKMQLHLRIRRVEINHAIVSIDLLAVKTTEPTDMVKDLYEIPRYLFGASTNIHQVLIRVLDSSADQGASPQLLIASDARREKWLPSDSRIHPQSLDELQQYLDAHYRMTYTPKWQERTKEKS</sequence>
<dbReference type="AlphaFoldDB" id="A0A559KHL2"/>
<evidence type="ECO:0000313" key="2">
    <source>
        <dbReference type="EMBL" id="TVY11609.1"/>
    </source>
</evidence>
<keyword evidence="1" id="KW-1133">Transmembrane helix</keyword>